<name>A0A9D5DGZ5_9CRYT</name>
<comment type="caution">
    <text evidence="3">The sequence shown here is derived from an EMBL/GenBank/DDBJ whole genome shotgun (WGS) entry which is preliminary data.</text>
</comment>
<dbReference type="AlphaFoldDB" id="A0A9D5DGZ5"/>
<keyword evidence="1" id="KW-0175">Coiled coil</keyword>
<evidence type="ECO:0000256" key="2">
    <source>
        <dbReference type="SAM" id="MobiDB-lite"/>
    </source>
</evidence>
<organism evidence="3">
    <name type="scientific">Cryptosporidium canis</name>
    <dbReference type="NCBI Taxonomy" id="195482"/>
    <lineage>
        <taxon>Eukaryota</taxon>
        <taxon>Sar</taxon>
        <taxon>Alveolata</taxon>
        <taxon>Apicomplexa</taxon>
        <taxon>Conoidasida</taxon>
        <taxon>Coccidia</taxon>
        <taxon>Eucoccidiorida</taxon>
        <taxon>Eimeriorina</taxon>
        <taxon>Cryptosporidiidae</taxon>
        <taxon>Cryptosporidium</taxon>
    </lineage>
</organism>
<feature type="coiled-coil region" evidence="1">
    <location>
        <begin position="273"/>
        <end position="309"/>
    </location>
</feature>
<feature type="region of interest" description="Disordered" evidence="2">
    <location>
        <begin position="1"/>
        <end position="101"/>
    </location>
</feature>
<gene>
    <name evidence="3" type="ORF">OJ253_1697</name>
</gene>
<dbReference type="EMBL" id="JAPCXC010000037">
    <property type="protein sequence ID" value="KAJ1609062.1"/>
    <property type="molecule type" value="Genomic_DNA"/>
</dbReference>
<evidence type="ECO:0000313" key="3">
    <source>
        <dbReference type="EMBL" id="KAJ1609062.1"/>
    </source>
</evidence>
<feature type="compositionally biased region" description="Basic and acidic residues" evidence="2">
    <location>
        <begin position="616"/>
        <end position="630"/>
    </location>
</feature>
<feature type="compositionally biased region" description="Basic and acidic residues" evidence="2">
    <location>
        <begin position="68"/>
        <end position="77"/>
    </location>
</feature>
<feature type="region of interest" description="Disordered" evidence="2">
    <location>
        <begin position="148"/>
        <end position="173"/>
    </location>
</feature>
<reference evidence="3" key="1">
    <citation type="submission" date="2022-10" db="EMBL/GenBank/DDBJ databases">
        <title>Adaptive evolution leads to modifications in subtelomeric GC content in a zoonotic Cryptosporidium species.</title>
        <authorList>
            <person name="Li J."/>
            <person name="Feng Y."/>
            <person name="Xiao L."/>
        </authorList>
    </citation>
    <scope>NUCLEOTIDE SEQUENCE</scope>
    <source>
        <strain evidence="3">33844</strain>
    </source>
</reference>
<proteinExistence type="predicted"/>
<dbReference type="Proteomes" id="UP001067231">
    <property type="component" value="Unassembled WGS sequence"/>
</dbReference>
<sequence length="712" mass="80490">MDLSSEKNPGATGIRRKTRKALRPGIGESNIGIGNTSIARPSAGVMERQKTEESSLSSIFLKRVGGLKGREPSDENRAGGQEQSPGSGGMSSRSRDLDGKSSILKKSFKEDIVDSGSKVVLEPREEGQGELNSSTSCPFLVGSGSEASFERSSEVQTTLGRSGCSLRTEGVSTHGDDFSSLKELAFDISNERMGAFGASSDIEELSKWLSRMVSRFENFGLNIQGRLERLEQDLEEDSRELRSCSKAIGDIGTGDAGSGEDQHVEPVKMSERYLELIELKSKLLRELSNVEHEMMLEEMRIRKEESERRARVEEFKAARRMYRDDLSSLTVIICWIEDCLQKFVYPIQRRQSELKMEISREGEIIRLIREEMTKIEQQERLVLEKLREIQEIKRYRGEEKELLEEQIRVSQASKSEKIKCANFKEASMISQTIQILQKEVSELEEGYSNVLHQEKEFMEKIERIRKTYQDEATRMDACKRDIFVNRRERRQQLRLGLEQLKECKFSLSDEDLSEDRSAVLSSLSEKFNSQIQSVLNFEIGLICRQDLEDERECGIAEAQNQNRQVCSPGADLHVSDLQTPSTSNLQCVPESDYSFKEEDSPFPNGNPTSEACQEPGAHDQDQDQSQDHNHPACQPDLAKENMSCTVRANYINESDTGMESYLDHQNIPEKIKDVDKNCIATNTYPACIEFRTDQDGKSSRRDDGICGGDSGE</sequence>
<feature type="compositionally biased region" description="Basic and acidic residues" evidence="2">
    <location>
        <begin position="693"/>
        <end position="704"/>
    </location>
</feature>
<feature type="compositionally biased region" description="Polar residues" evidence="2">
    <location>
        <begin position="577"/>
        <end position="586"/>
    </location>
</feature>
<protein>
    <submittedName>
        <fullName evidence="3">Uncharacterized protein</fullName>
    </submittedName>
</protein>
<feature type="region of interest" description="Disordered" evidence="2">
    <location>
        <begin position="577"/>
        <end position="637"/>
    </location>
</feature>
<evidence type="ECO:0000256" key="1">
    <source>
        <dbReference type="SAM" id="Coils"/>
    </source>
</evidence>
<dbReference type="OrthoDB" id="343795at2759"/>
<accession>A0A9D5DGZ5</accession>
<feature type="region of interest" description="Disordered" evidence="2">
    <location>
        <begin position="693"/>
        <end position="712"/>
    </location>
</feature>